<dbReference type="InterPro" id="IPR016202">
    <property type="entry name" value="DNase_I"/>
</dbReference>
<dbReference type="Proteomes" id="UP000694523">
    <property type="component" value="Unplaced"/>
</dbReference>
<keyword evidence="6" id="KW-0255">Endonuclease</keyword>
<dbReference type="PANTHER" id="PTHR11371">
    <property type="entry name" value="DEOXYRIBONUCLEASE"/>
    <property type="match status" value="1"/>
</dbReference>
<evidence type="ECO:0000256" key="8">
    <source>
        <dbReference type="PIRSR" id="PIRSR000988-2"/>
    </source>
</evidence>
<keyword evidence="1 6" id="KW-0540">Nuclease</keyword>
<organism evidence="10 11">
    <name type="scientific">Neogobius melanostomus</name>
    <name type="common">round goby</name>
    <dbReference type="NCBI Taxonomy" id="47308"/>
    <lineage>
        <taxon>Eukaryota</taxon>
        <taxon>Metazoa</taxon>
        <taxon>Chordata</taxon>
        <taxon>Craniata</taxon>
        <taxon>Vertebrata</taxon>
        <taxon>Euteleostomi</taxon>
        <taxon>Actinopterygii</taxon>
        <taxon>Neopterygii</taxon>
        <taxon>Teleostei</taxon>
        <taxon>Neoteleostei</taxon>
        <taxon>Acanthomorphata</taxon>
        <taxon>Gobiaria</taxon>
        <taxon>Gobiiformes</taxon>
        <taxon>Gobioidei</taxon>
        <taxon>Gobiidae</taxon>
        <taxon>Benthophilinae</taxon>
        <taxon>Neogobiini</taxon>
        <taxon>Neogobius</taxon>
    </lineage>
</organism>
<evidence type="ECO:0000256" key="7">
    <source>
        <dbReference type="PIRSR" id="PIRSR000988-1"/>
    </source>
</evidence>
<feature type="chain" id="PRO_5034331283" description="Deoxyribonuclease" evidence="9">
    <location>
        <begin position="23"/>
        <end position="301"/>
    </location>
</feature>
<feature type="active site" evidence="7">
    <location>
        <position position="100"/>
    </location>
</feature>
<dbReference type="AlphaFoldDB" id="A0A8C6TC53"/>
<dbReference type="PANTHER" id="PTHR11371:SF28">
    <property type="entry name" value="DEOXYRIBONUCLEASE-1-LIKE 1"/>
    <property type="match status" value="1"/>
</dbReference>
<evidence type="ECO:0000256" key="6">
    <source>
        <dbReference type="PIRNR" id="PIRNR000988"/>
    </source>
</evidence>
<keyword evidence="4 8" id="KW-1015">Disulfide bond</keyword>
<feature type="signal peptide" evidence="9">
    <location>
        <begin position="1"/>
        <end position="22"/>
    </location>
</feature>
<proteinExistence type="inferred from homology"/>
<dbReference type="Ensembl" id="ENSNMLT00000019643.1">
    <property type="protein sequence ID" value="ENSNMLP00000017458.1"/>
    <property type="gene ID" value="ENSNMLG00000011541.1"/>
</dbReference>
<dbReference type="GO" id="GO:0004530">
    <property type="term" value="F:deoxyribonuclease I activity"/>
    <property type="evidence" value="ECO:0007669"/>
    <property type="project" value="TreeGrafter"/>
</dbReference>
<dbReference type="PIRSF" id="PIRSF000988">
    <property type="entry name" value="DNase_I_euk"/>
    <property type="match status" value="1"/>
</dbReference>
<comment type="similarity">
    <text evidence="6">Belongs to the DNase I family.</text>
</comment>
<dbReference type="Gene3D" id="3.60.10.10">
    <property type="entry name" value="Endonuclease/exonuclease/phosphatase"/>
    <property type="match status" value="1"/>
</dbReference>
<protein>
    <recommendedName>
        <fullName evidence="6">Deoxyribonuclease</fullName>
    </recommendedName>
</protein>
<dbReference type="InterPro" id="IPR018057">
    <property type="entry name" value="Deoxyribonuclease-1_AS"/>
</dbReference>
<dbReference type="GO" id="GO:0003677">
    <property type="term" value="F:DNA binding"/>
    <property type="evidence" value="ECO:0007669"/>
    <property type="project" value="TreeGrafter"/>
</dbReference>
<dbReference type="PRINTS" id="PR00130">
    <property type="entry name" value="DNASEI"/>
</dbReference>
<reference evidence="10" key="1">
    <citation type="submission" date="2025-08" db="UniProtKB">
        <authorList>
            <consortium name="Ensembl"/>
        </authorList>
    </citation>
    <scope>IDENTIFICATION</scope>
</reference>
<evidence type="ECO:0000256" key="3">
    <source>
        <dbReference type="ARBA" id="ARBA00022801"/>
    </source>
</evidence>
<reference evidence="10" key="2">
    <citation type="submission" date="2025-09" db="UniProtKB">
        <authorList>
            <consortium name="Ensembl"/>
        </authorList>
    </citation>
    <scope>IDENTIFICATION</scope>
</reference>
<evidence type="ECO:0000256" key="2">
    <source>
        <dbReference type="ARBA" id="ARBA00022729"/>
    </source>
</evidence>
<sequence length="301" mass="34839">MRLYVPHGLLLMVVLLFPDTNCFRICSYNIPQFNTAKSSDYNIIHTLTQVLTRCDVSLLMGVQELAALKPLLAALNRYSEKYTYEPVSSKALGTDPKNLEHYTFIYRTQTVNLTGEHQYQSADFVRPPFAVRFQSNKTHVPDFVLIPLHSEPTKAVQEIDKLYDVFMEVYEKWENQNVMFLGDFHAGCAYVTRADKKDIRLFSNTSFSWLISDRMDTTVTDQMDCPYDRMVVYGTSFLQQIKPFSANVFNPIKTFKLQPSWLVKVSDHYPLEVELKSSVTLPHASPLYFLLLILHFLYLTL</sequence>
<keyword evidence="2 9" id="KW-0732">Signal</keyword>
<dbReference type="SMART" id="SM00476">
    <property type="entry name" value="DNaseIc"/>
    <property type="match status" value="1"/>
</dbReference>
<evidence type="ECO:0000256" key="4">
    <source>
        <dbReference type="ARBA" id="ARBA00023157"/>
    </source>
</evidence>
<name>A0A8C6TC53_9GOBI</name>
<feature type="disulfide bond" description="Essential for enzymatic activity" evidence="8">
    <location>
        <begin position="188"/>
        <end position="225"/>
    </location>
</feature>
<evidence type="ECO:0000256" key="9">
    <source>
        <dbReference type="SAM" id="SignalP"/>
    </source>
</evidence>
<dbReference type="GO" id="GO:0006308">
    <property type="term" value="P:DNA catabolic process"/>
    <property type="evidence" value="ECO:0007669"/>
    <property type="project" value="InterPro"/>
</dbReference>
<feature type="active site" evidence="7">
    <location>
        <position position="149"/>
    </location>
</feature>
<evidence type="ECO:0000313" key="11">
    <source>
        <dbReference type="Proteomes" id="UP000694523"/>
    </source>
</evidence>
<keyword evidence="3 6" id="KW-0378">Hydrolase</keyword>
<dbReference type="SUPFAM" id="SSF56219">
    <property type="entry name" value="DNase I-like"/>
    <property type="match status" value="1"/>
</dbReference>
<evidence type="ECO:0000313" key="10">
    <source>
        <dbReference type="Ensembl" id="ENSNMLP00000017458.1"/>
    </source>
</evidence>
<keyword evidence="5" id="KW-0325">Glycoprotein</keyword>
<evidence type="ECO:0000256" key="1">
    <source>
        <dbReference type="ARBA" id="ARBA00022722"/>
    </source>
</evidence>
<evidence type="ECO:0000256" key="5">
    <source>
        <dbReference type="ARBA" id="ARBA00023180"/>
    </source>
</evidence>
<dbReference type="PROSITE" id="PS00919">
    <property type="entry name" value="DNASE_I_1"/>
    <property type="match status" value="1"/>
</dbReference>
<accession>A0A8C6TC53</accession>
<dbReference type="GO" id="GO:0005634">
    <property type="term" value="C:nucleus"/>
    <property type="evidence" value="ECO:0007669"/>
    <property type="project" value="TreeGrafter"/>
</dbReference>
<keyword evidence="11" id="KW-1185">Reference proteome</keyword>
<dbReference type="InterPro" id="IPR036691">
    <property type="entry name" value="Endo/exonu/phosph_ase_sf"/>
</dbReference>